<reference evidence="6 7" key="1">
    <citation type="submission" date="2019-01" db="EMBL/GenBank/DDBJ databases">
        <title>Draft Genome and Complete Hox-Cluster Characterization of the Sterlet Sturgeon (Acipenser ruthenus).</title>
        <authorList>
            <person name="Wei Q."/>
        </authorList>
    </citation>
    <scope>NUCLEOTIDE SEQUENCE [LARGE SCALE GENOMIC DNA]</scope>
    <source>
        <strain evidence="6">WHYD16114868_AA</strain>
        <tissue evidence="6">Blood</tissue>
    </source>
</reference>
<dbReference type="Pfam" id="PF00476">
    <property type="entry name" value="DNA_pol_A"/>
    <property type="match status" value="1"/>
</dbReference>
<dbReference type="SUPFAM" id="SSF56672">
    <property type="entry name" value="DNA/RNA polymerases"/>
    <property type="match status" value="1"/>
</dbReference>
<dbReference type="InterPro" id="IPR001098">
    <property type="entry name" value="DNA-dir_DNA_pol_A_palm_dom"/>
</dbReference>
<sequence length="600" mass="67538">MYFSSEGALLIDFIHVSNRDSFSPIYLPAEAYWEKKTQTFEKERKYSQFIVEEETSIESPRKQVVRMPQTDMLNIKEFILANDKIVSECNCFWNIKNAMSFAQFSQAAKRYTHASQGRTIRLVNNSSDKVHKENKLANVNIEKENSNFKEAVLTPEKHAPFAVAEPERCTSERPEIQNCCREQTKRSARSRKPPGRGETRSSEETAASLKRKQSAADRKAKKAAVKWATPQALGCVGQSAGDHQKNNDVARKPLLTVGSDAQICDAANLNAGERSRVLEEAAQAAAIVLTMVYQDGTSQLSTEQKPFPSVSGFLMLLKNRLDVTGTAGCSVDDFGTTGTDRKYIYLKLEQRPAWLQQGQDHRQFTSFQLISLIFGTAIALYLYIYAIVFITNRTYGNMDLGSQVADCRVLDPRIAAWLLDPADSAPCFQELVVKHSKKTSWLKSEIPGANKTKLKQLEQEAHKAAGQQFLVTSSNQLRLCAAEDQWDLHEIWYPDLHKGPAFCVTVLYPVKLTEKISGLLSFYTVMHLRSLHFSGKEPEVVTIHPRSMFIPAEGWTFLAADFSQVELRLLAHLSSDPELLKLFQEPETTADVFSMLASQW</sequence>
<feature type="compositionally biased region" description="Basic residues" evidence="2">
    <location>
        <begin position="209"/>
        <end position="223"/>
    </location>
</feature>
<dbReference type="GO" id="GO:0003677">
    <property type="term" value="F:DNA binding"/>
    <property type="evidence" value="ECO:0007669"/>
    <property type="project" value="InterPro"/>
</dbReference>
<keyword evidence="3" id="KW-0472">Membrane</keyword>
<evidence type="ECO:0000313" key="7">
    <source>
        <dbReference type="Proteomes" id="UP000289886"/>
    </source>
</evidence>
<dbReference type="GO" id="GO:0006261">
    <property type="term" value="P:DNA-templated DNA replication"/>
    <property type="evidence" value="ECO:0007669"/>
    <property type="project" value="InterPro"/>
</dbReference>
<comment type="caution">
    <text evidence="6">The sequence shown here is derived from an EMBL/GenBank/DDBJ whole genome shotgun (WGS) entry which is preliminary data.</text>
</comment>
<evidence type="ECO:0000259" key="4">
    <source>
        <dbReference type="Pfam" id="PF00476"/>
    </source>
</evidence>
<evidence type="ECO:0000313" key="6">
    <source>
        <dbReference type="EMBL" id="RXN00474.1"/>
    </source>
</evidence>
<accession>A0A662YX84</accession>
<proteinExistence type="predicted"/>
<dbReference type="PANTHER" id="PTHR10133:SF27">
    <property type="entry name" value="DNA POLYMERASE NU"/>
    <property type="match status" value="1"/>
</dbReference>
<dbReference type="Pfam" id="PF18049">
    <property type="entry name" value="DNA_pol_P_Exo"/>
    <property type="match status" value="1"/>
</dbReference>
<dbReference type="GO" id="GO:0006302">
    <property type="term" value="P:double-strand break repair"/>
    <property type="evidence" value="ECO:0007669"/>
    <property type="project" value="TreeGrafter"/>
</dbReference>
<feature type="region of interest" description="Disordered" evidence="2">
    <location>
        <begin position="174"/>
        <end position="223"/>
    </location>
</feature>
<name>A0A662YX84_ACIRT</name>
<keyword evidence="3" id="KW-0812">Transmembrane</keyword>
<dbReference type="Gene3D" id="1.10.150.20">
    <property type="entry name" value="5' to 3' exonuclease, C-terminal subdomain"/>
    <property type="match status" value="1"/>
</dbReference>
<dbReference type="InterPro" id="IPR040940">
    <property type="entry name" value="DNA_pol_P_Exo"/>
</dbReference>
<feature type="domain" description="DNA polymerase nu pseudo-exo" evidence="5">
    <location>
        <begin position="264"/>
        <end position="444"/>
    </location>
</feature>
<keyword evidence="1" id="KW-0235">DNA replication</keyword>
<keyword evidence="7" id="KW-1185">Reference proteome</keyword>
<feature type="transmembrane region" description="Helical" evidence="3">
    <location>
        <begin position="369"/>
        <end position="390"/>
    </location>
</feature>
<dbReference type="Gene3D" id="3.30.70.370">
    <property type="match status" value="1"/>
</dbReference>
<dbReference type="InterPro" id="IPR043502">
    <property type="entry name" value="DNA/RNA_pol_sf"/>
</dbReference>
<gene>
    <name evidence="6" type="ORF">EOD39_9405</name>
</gene>
<dbReference type="InterPro" id="IPR002298">
    <property type="entry name" value="DNA_polymerase_A"/>
</dbReference>
<protein>
    <submittedName>
        <fullName evidence="6">DNA polymerase nu</fullName>
    </submittedName>
</protein>
<evidence type="ECO:0000256" key="1">
    <source>
        <dbReference type="ARBA" id="ARBA00022705"/>
    </source>
</evidence>
<dbReference type="AlphaFoldDB" id="A0A662YX84"/>
<evidence type="ECO:0000256" key="3">
    <source>
        <dbReference type="SAM" id="Phobius"/>
    </source>
</evidence>
<evidence type="ECO:0000259" key="5">
    <source>
        <dbReference type="Pfam" id="PF18049"/>
    </source>
</evidence>
<dbReference type="GO" id="GO:0003887">
    <property type="term" value="F:DNA-directed DNA polymerase activity"/>
    <property type="evidence" value="ECO:0007669"/>
    <property type="project" value="InterPro"/>
</dbReference>
<dbReference type="EMBL" id="SCEB01000176">
    <property type="protein sequence ID" value="RXN00474.1"/>
    <property type="molecule type" value="Genomic_DNA"/>
</dbReference>
<organism evidence="6 7">
    <name type="scientific">Acipenser ruthenus</name>
    <name type="common">Sterlet sturgeon</name>
    <dbReference type="NCBI Taxonomy" id="7906"/>
    <lineage>
        <taxon>Eukaryota</taxon>
        <taxon>Metazoa</taxon>
        <taxon>Chordata</taxon>
        <taxon>Craniata</taxon>
        <taxon>Vertebrata</taxon>
        <taxon>Euteleostomi</taxon>
        <taxon>Actinopterygii</taxon>
        <taxon>Chondrostei</taxon>
        <taxon>Acipenseriformes</taxon>
        <taxon>Acipenseridae</taxon>
        <taxon>Acipenser</taxon>
    </lineage>
</organism>
<keyword evidence="3" id="KW-1133">Transmembrane helix</keyword>
<dbReference type="PANTHER" id="PTHR10133">
    <property type="entry name" value="DNA POLYMERASE I"/>
    <property type="match status" value="1"/>
</dbReference>
<evidence type="ECO:0000256" key="2">
    <source>
        <dbReference type="SAM" id="MobiDB-lite"/>
    </source>
</evidence>
<feature type="domain" description="DNA-directed DNA polymerase family A palm" evidence="4">
    <location>
        <begin position="546"/>
        <end position="600"/>
    </location>
</feature>
<dbReference type="Proteomes" id="UP000289886">
    <property type="component" value="Unassembled WGS sequence"/>
</dbReference>